<evidence type="ECO:0000256" key="3">
    <source>
        <dbReference type="ARBA" id="ARBA00022833"/>
    </source>
</evidence>
<evidence type="ECO:0000256" key="4">
    <source>
        <dbReference type="PROSITE-ProRule" id="PRU00134"/>
    </source>
</evidence>
<keyword evidence="1" id="KW-0479">Metal-binding</keyword>
<feature type="compositionally biased region" description="Low complexity" evidence="5">
    <location>
        <begin position="1"/>
        <end position="14"/>
    </location>
</feature>
<dbReference type="PROSITE" id="PS50865">
    <property type="entry name" value="ZF_MYND_2"/>
    <property type="match status" value="1"/>
</dbReference>
<gene>
    <name evidence="7" type="ORF">Rsub_12319</name>
</gene>
<dbReference type="STRING" id="307507.A0A2V0PI23"/>
<dbReference type="InterPro" id="IPR002893">
    <property type="entry name" value="Znf_MYND"/>
</dbReference>
<dbReference type="InterPro" id="IPR011989">
    <property type="entry name" value="ARM-like"/>
</dbReference>
<dbReference type="SUPFAM" id="SSF48371">
    <property type="entry name" value="ARM repeat"/>
    <property type="match status" value="1"/>
</dbReference>
<evidence type="ECO:0000259" key="6">
    <source>
        <dbReference type="PROSITE" id="PS50865"/>
    </source>
</evidence>
<dbReference type="InParanoid" id="A0A2V0PI23"/>
<evidence type="ECO:0000313" key="8">
    <source>
        <dbReference type="Proteomes" id="UP000247498"/>
    </source>
</evidence>
<keyword evidence="3" id="KW-0862">Zinc</keyword>
<dbReference type="GO" id="GO:0008270">
    <property type="term" value="F:zinc ion binding"/>
    <property type="evidence" value="ECO:0007669"/>
    <property type="project" value="UniProtKB-KW"/>
</dbReference>
<dbReference type="Pfam" id="PF01753">
    <property type="entry name" value="zf-MYND"/>
    <property type="match status" value="1"/>
</dbReference>
<dbReference type="InterPro" id="IPR016024">
    <property type="entry name" value="ARM-type_fold"/>
</dbReference>
<dbReference type="PROSITE" id="PS01360">
    <property type="entry name" value="ZF_MYND_1"/>
    <property type="match status" value="1"/>
</dbReference>
<reference evidence="7 8" key="1">
    <citation type="journal article" date="2018" name="Sci. Rep.">
        <title>Raphidocelis subcapitata (=Pseudokirchneriella subcapitata) provides an insight into genome evolution and environmental adaptations in the Sphaeropleales.</title>
        <authorList>
            <person name="Suzuki S."/>
            <person name="Yamaguchi H."/>
            <person name="Nakajima N."/>
            <person name="Kawachi M."/>
        </authorList>
    </citation>
    <scope>NUCLEOTIDE SEQUENCE [LARGE SCALE GENOMIC DNA]</scope>
    <source>
        <strain evidence="7 8">NIES-35</strain>
    </source>
</reference>
<dbReference type="Proteomes" id="UP000247498">
    <property type="component" value="Unassembled WGS sequence"/>
</dbReference>
<dbReference type="OrthoDB" id="537460at2759"/>
<keyword evidence="8" id="KW-1185">Reference proteome</keyword>
<dbReference type="Gene3D" id="6.10.140.2220">
    <property type="match status" value="1"/>
</dbReference>
<dbReference type="SUPFAM" id="SSF144232">
    <property type="entry name" value="HIT/MYND zinc finger-like"/>
    <property type="match status" value="1"/>
</dbReference>
<dbReference type="Gene3D" id="1.25.10.10">
    <property type="entry name" value="Leucine-rich Repeat Variant"/>
    <property type="match status" value="1"/>
</dbReference>
<proteinExistence type="predicted"/>
<sequence>MADAPAADGRSSSSGSGGDGAQEVAAALRELGAALRLEAQPGLVPELQELISSWALRAQAVVDAADSAEGGLAGEVAAAAADELLRPLLSGALAATTHPDLLDEAVDDAIDDFYYCGSADVPCQGFFVAVANGLLELFLNGQLSTHVGGIVAQLLLMLMDRPGCAAALLAAPAEGAVEAFIAVAQREEEPYRSNAYAILAQLAAANADAAERAASALLPLAVERLRSGAAAGAASRITAAAMLGPVRLLYQVTLSAPAAARATPALAGAAVGLLMALGSEEWAATREEVGVTCDRLEADLLLMLAALLQLVESAYPLAFQALASHGALPRVLALLRSPSQAVRCGAAVCISMYSFADAGAAALLKAPRAAAELTAALRRAHADGEDPALLQSHAAASLANLALHSEGQRVVEALNRAAAAEGSAGSLLAALVGLLAACADGGSCMDIRWAMCFGSAFLLGYMTAAATAEQLRVLRRAPRLAEACVRALLHWVPQAVGDQLDIINQIAFALAIIAGFDDWREGDAGASRPPPAATADTAAVRAALQTASGLEGTLRRCLDWGGGSIVSTAPAVKWLLRLPEVKAAAPAAAAVSAAAAAAAAPGAAGPAPVDPTAAPASEAAAPAAAGERAEPRAGSSGASGSSGSGSGAESAARPRVCGGCGNSAAEAPLLRCVGCKAQYYCGDACALRHWPSHRAACKAARAAARAAAA</sequence>
<protein>
    <recommendedName>
        <fullName evidence="6">MYND-type domain-containing protein</fullName>
    </recommendedName>
</protein>
<feature type="region of interest" description="Disordered" evidence="5">
    <location>
        <begin position="1"/>
        <end position="22"/>
    </location>
</feature>
<comment type="caution">
    <text evidence="7">The sequence shown here is derived from an EMBL/GenBank/DDBJ whole genome shotgun (WGS) entry which is preliminary data.</text>
</comment>
<feature type="region of interest" description="Disordered" evidence="5">
    <location>
        <begin position="602"/>
        <end position="647"/>
    </location>
</feature>
<feature type="compositionally biased region" description="Low complexity" evidence="5">
    <location>
        <begin position="602"/>
        <end position="639"/>
    </location>
</feature>
<keyword evidence="2 4" id="KW-0863">Zinc-finger</keyword>
<organism evidence="7 8">
    <name type="scientific">Raphidocelis subcapitata</name>
    <dbReference type="NCBI Taxonomy" id="307507"/>
    <lineage>
        <taxon>Eukaryota</taxon>
        <taxon>Viridiplantae</taxon>
        <taxon>Chlorophyta</taxon>
        <taxon>core chlorophytes</taxon>
        <taxon>Chlorophyceae</taxon>
        <taxon>CS clade</taxon>
        <taxon>Sphaeropleales</taxon>
        <taxon>Selenastraceae</taxon>
        <taxon>Raphidocelis</taxon>
    </lineage>
</organism>
<evidence type="ECO:0000256" key="5">
    <source>
        <dbReference type="SAM" id="MobiDB-lite"/>
    </source>
</evidence>
<dbReference type="EMBL" id="BDRX01000156">
    <property type="protein sequence ID" value="GBF99386.1"/>
    <property type="molecule type" value="Genomic_DNA"/>
</dbReference>
<evidence type="ECO:0000256" key="2">
    <source>
        <dbReference type="ARBA" id="ARBA00022771"/>
    </source>
</evidence>
<name>A0A2V0PI23_9CHLO</name>
<evidence type="ECO:0000313" key="7">
    <source>
        <dbReference type="EMBL" id="GBF99386.1"/>
    </source>
</evidence>
<feature type="domain" description="MYND-type" evidence="6">
    <location>
        <begin position="657"/>
        <end position="697"/>
    </location>
</feature>
<dbReference type="AlphaFoldDB" id="A0A2V0PI23"/>
<evidence type="ECO:0000256" key="1">
    <source>
        <dbReference type="ARBA" id="ARBA00022723"/>
    </source>
</evidence>
<accession>A0A2V0PI23</accession>